<protein>
    <recommendedName>
        <fullName evidence="1">VOC domain-containing protein</fullName>
    </recommendedName>
</protein>
<dbReference type="InterPro" id="IPR037523">
    <property type="entry name" value="VOC_core"/>
</dbReference>
<keyword evidence="3" id="KW-1185">Reference proteome</keyword>
<organism evidence="2 3">
    <name type="scientific">Paenibacillus vini</name>
    <dbReference type="NCBI Taxonomy" id="1476024"/>
    <lineage>
        <taxon>Bacteria</taxon>
        <taxon>Bacillati</taxon>
        <taxon>Bacillota</taxon>
        <taxon>Bacilli</taxon>
        <taxon>Bacillales</taxon>
        <taxon>Paenibacillaceae</taxon>
        <taxon>Paenibacillus</taxon>
    </lineage>
</organism>
<comment type="caution">
    <text evidence="2">The sequence shown here is derived from an EMBL/GenBank/DDBJ whole genome shotgun (WGS) entry which is preliminary data.</text>
</comment>
<evidence type="ECO:0000313" key="3">
    <source>
        <dbReference type="Proteomes" id="UP000679992"/>
    </source>
</evidence>
<sequence>MKFTGVCLITDDVISLMDFYKNILQVEAVGDEVTARLGVEGSYHIDICSRQGMENLAPGSTSEIGHGGCTLEFEVDNVDEEYERLKNQNIKFIKLPSTYPWGRRSFWIQDLDGNIVNIFTNVNRGIA</sequence>
<feature type="domain" description="VOC" evidence="1">
    <location>
        <begin position="2"/>
        <end position="121"/>
    </location>
</feature>
<proteinExistence type="predicted"/>
<dbReference type="Gene3D" id="3.10.180.10">
    <property type="entry name" value="2,3-Dihydroxybiphenyl 1,2-Dioxygenase, domain 1"/>
    <property type="match status" value="1"/>
</dbReference>
<reference evidence="2 3" key="1">
    <citation type="submission" date="2021-03" db="EMBL/GenBank/DDBJ databases">
        <title>Antimicrobial resistance genes in bacteria isolated from Japanese honey, and their potential for conferring macrolide and lincosamide resistance in the American foulbrood pathogen Paenibacillus larvae.</title>
        <authorList>
            <person name="Okamoto M."/>
            <person name="Kumagai M."/>
            <person name="Kanamori H."/>
            <person name="Takamatsu D."/>
        </authorList>
    </citation>
    <scope>NUCLEOTIDE SEQUENCE [LARGE SCALE GENOMIC DNA]</scope>
    <source>
        <strain evidence="2 3">J42TS3</strain>
    </source>
</reference>
<dbReference type="InterPro" id="IPR025870">
    <property type="entry name" value="Glyoxalase-like_dom"/>
</dbReference>
<dbReference type="PROSITE" id="PS51819">
    <property type="entry name" value="VOC"/>
    <property type="match status" value="1"/>
</dbReference>
<accession>A0ABQ4MDA8</accession>
<name>A0ABQ4MDA8_9BACL</name>
<evidence type="ECO:0000313" key="2">
    <source>
        <dbReference type="EMBL" id="GIP53607.1"/>
    </source>
</evidence>
<dbReference type="InterPro" id="IPR029068">
    <property type="entry name" value="Glyas_Bleomycin-R_OHBP_Dase"/>
</dbReference>
<evidence type="ECO:0000259" key="1">
    <source>
        <dbReference type="PROSITE" id="PS51819"/>
    </source>
</evidence>
<gene>
    <name evidence="2" type="ORF">J42TS3_26420</name>
</gene>
<dbReference type="Proteomes" id="UP000679992">
    <property type="component" value="Unassembled WGS sequence"/>
</dbReference>
<dbReference type="Pfam" id="PF12681">
    <property type="entry name" value="Glyoxalase_2"/>
    <property type="match status" value="1"/>
</dbReference>
<dbReference type="RefSeq" id="WP_213655114.1">
    <property type="nucleotide sequence ID" value="NZ_BOSL01000007.1"/>
</dbReference>
<dbReference type="SUPFAM" id="SSF54593">
    <property type="entry name" value="Glyoxalase/Bleomycin resistance protein/Dihydroxybiphenyl dioxygenase"/>
    <property type="match status" value="1"/>
</dbReference>
<dbReference type="EMBL" id="BOSL01000007">
    <property type="protein sequence ID" value="GIP53607.1"/>
    <property type="molecule type" value="Genomic_DNA"/>
</dbReference>